<feature type="region of interest" description="Disordered" evidence="2">
    <location>
        <begin position="422"/>
        <end position="441"/>
    </location>
</feature>
<dbReference type="PROSITE" id="PS50238">
    <property type="entry name" value="RHOGAP"/>
    <property type="match status" value="1"/>
</dbReference>
<dbReference type="GO" id="GO:0007165">
    <property type="term" value="P:signal transduction"/>
    <property type="evidence" value="ECO:0007669"/>
    <property type="project" value="InterPro"/>
</dbReference>
<dbReference type="PANTHER" id="PTHR14963">
    <property type="entry name" value="RHO GTPASE ACTIVATING PROTEIN 18,19-RELATED"/>
    <property type="match status" value="1"/>
</dbReference>
<dbReference type="GO" id="GO:0005096">
    <property type="term" value="F:GTPase activator activity"/>
    <property type="evidence" value="ECO:0007669"/>
    <property type="project" value="UniProtKB-KW"/>
</dbReference>
<keyword evidence="1" id="KW-0343">GTPase activation</keyword>
<dbReference type="Pfam" id="PF00620">
    <property type="entry name" value="RhoGAP"/>
    <property type="match status" value="1"/>
</dbReference>
<dbReference type="EMBL" id="FN653033">
    <property type="protein sequence ID" value="CBY08897.1"/>
    <property type="molecule type" value="Genomic_DNA"/>
</dbReference>
<dbReference type="InterPro" id="IPR008936">
    <property type="entry name" value="Rho_GTPase_activation_prot"/>
</dbReference>
<feature type="region of interest" description="Disordered" evidence="2">
    <location>
        <begin position="540"/>
        <end position="628"/>
    </location>
</feature>
<evidence type="ECO:0000259" key="3">
    <source>
        <dbReference type="PROSITE" id="PS50238"/>
    </source>
</evidence>
<evidence type="ECO:0000256" key="1">
    <source>
        <dbReference type="ARBA" id="ARBA00022468"/>
    </source>
</evidence>
<feature type="domain" description="Rho-GAP" evidence="3">
    <location>
        <begin position="67"/>
        <end position="249"/>
    </location>
</feature>
<dbReference type="SMART" id="SM00324">
    <property type="entry name" value="RhoGAP"/>
    <property type="match status" value="1"/>
</dbReference>
<dbReference type="GO" id="GO:0051056">
    <property type="term" value="P:regulation of small GTPase mediated signal transduction"/>
    <property type="evidence" value="ECO:0007669"/>
    <property type="project" value="TreeGrafter"/>
</dbReference>
<dbReference type="OrthoDB" id="185175at2759"/>
<dbReference type="InterPro" id="IPR000198">
    <property type="entry name" value="RhoGAP_dom"/>
</dbReference>
<dbReference type="SUPFAM" id="SSF48350">
    <property type="entry name" value="GTPase activation domain, GAP"/>
    <property type="match status" value="1"/>
</dbReference>
<reference evidence="4" key="1">
    <citation type="journal article" date="2010" name="Science">
        <title>Plasticity of animal genome architecture unmasked by rapid evolution of a pelagic tunicate.</title>
        <authorList>
            <person name="Denoeud F."/>
            <person name="Henriet S."/>
            <person name="Mungpakdee S."/>
            <person name="Aury J.M."/>
            <person name="Da Silva C."/>
            <person name="Brinkmann H."/>
            <person name="Mikhaleva J."/>
            <person name="Olsen L.C."/>
            <person name="Jubin C."/>
            <person name="Canestro C."/>
            <person name="Bouquet J.M."/>
            <person name="Danks G."/>
            <person name="Poulain J."/>
            <person name="Campsteijn C."/>
            <person name="Adamski M."/>
            <person name="Cross I."/>
            <person name="Yadetie F."/>
            <person name="Muffato M."/>
            <person name="Louis A."/>
            <person name="Butcher S."/>
            <person name="Tsagkogeorga G."/>
            <person name="Konrad A."/>
            <person name="Singh S."/>
            <person name="Jensen M.F."/>
            <person name="Cong E.H."/>
            <person name="Eikeseth-Otteraa H."/>
            <person name="Noel B."/>
            <person name="Anthouard V."/>
            <person name="Porcel B.M."/>
            <person name="Kachouri-Lafond R."/>
            <person name="Nishino A."/>
            <person name="Ugolini M."/>
            <person name="Chourrout P."/>
            <person name="Nishida H."/>
            <person name="Aasland R."/>
            <person name="Huzurbazar S."/>
            <person name="Westhof E."/>
            <person name="Delsuc F."/>
            <person name="Lehrach H."/>
            <person name="Reinhardt R."/>
            <person name="Weissenbach J."/>
            <person name="Roy S.W."/>
            <person name="Artiguenave F."/>
            <person name="Postlethwait J.H."/>
            <person name="Manak J.R."/>
            <person name="Thompson E.M."/>
            <person name="Jaillon O."/>
            <person name="Du Pasquier L."/>
            <person name="Boudinot P."/>
            <person name="Liberles D.A."/>
            <person name="Volff J.N."/>
            <person name="Philippe H."/>
            <person name="Lenhard B."/>
            <person name="Roest Crollius H."/>
            <person name="Wincker P."/>
            <person name="Chourrout D."/>
        </authorList>
    </citation>
    <scope>NUCLEOTIDE SEQUENCE [LARGE SCALE GENOMIC DNA]</scope>
</reference>
<evidence type="ECO:0000313" key="4">
    <source>
        <dbReference type="EMBL" id="CBY08897.1"/>
    </source>
</evidence>
<feature type="compositionally biased region" description="Basic and acidic residues" evidence="2">
    <location>
        <begin position="542"/>
        <end position="557"/>
    </location>
</feature>
<dbReference type="PANTHER" id="PTHR14963:SF7">
    <property type="entry name" value="RHO GTPASE-ACTIVATING PROTEIN 19"/>
    <property type="match status" value="1"/>
</dbReference>
<name>E4XAY8_OIKDI</name>
<dbReference type="InParanoid" id="E4XAY8"/>
<protein>
    <recommendedName>
        <fullName evidence="3">Rho-GAP domain-containing protein</fullName>
    </recommendedName>
</protein>
<evidence type="ECO:0000313" key="5">
    <source>
        <dbReference type="Proteomes" id="UP000001307"/>
    </source>
</evidence>
<organism evidence="4">
    <name type="scientific">Oikopleura dioica</name>
    <name type="common">Tunicate</name>
    <dbReference type="NCBI Taxonomy" id="34765"/>
    <lineage>
        <taxon>Eukaryota</taxon>
        <taxon>Metazoa</taxon>
        <taxon>Chordata</taxon>
        <taxon>Tunicata</taxon>
        <taxon>Appendicularia</taxon>
        <taxon>Copelata</taxon>
        <taxon>Oikopleuridae</taxon>
        <taxon>Oikopleura</taxon>
    </lineage>
</organism>
<accession>E4XAY8</accession>
<proteinExistence type="predicted"/>
<gene>
    <name evidence="4" type="ORF">GSOID_T00005738001</name>
</gene>
<dbReference type="Gene3D" id="1.10.555.10">
    <property type="entry name" value="Rho GTPase activation protein"/>
    <property type="match status" value="1"/>
</dbReference>
<keyword evidence="5" id="KW-1185">Reference proteome</keyword>
<evidence type="ECO:0000256" key="2">
    <source>
        <dbReference type="SAM" id="MobiDB-lite"/>
    </source>
</evidence>
<dbReference type="Proteomes" id="UP000001307">
    <property type="component" value="Unassembled WGS sequence"/>
</dbReference>
<dbReference type="GO" id="GO:0005737">
    <property type="term" value="C:cytoplasm"/>
    <property type="evidence" value="ECO:0007669"/>
    <property type="project" value="TreeGrafter"/>
</dbReference>
<feature type="compositionally biased region" description="Basic and acidic residues" evidence="2">
    <location>
        <begin position="570"/>
        <end position="591"/>
    </location>
</feature>
<dbReference type="AlphaFoldDB" id="E4XAY8"/>
<sequence length="641" mass="72782">MDDYNGVDRLLFFEEYLKRLRSEKEDFFKETLERLLSTTLELPFVEECRKLYIKERKPKKSGKCFGAPLNMYQFERLDPLIQTIRIDIHKEGLFRKPGATARKKELRRILDAGEKPPTEINVNDACDLVKIFFRELPYNILPDEHFATHISISDMNNGDGTEDKRRRIQTLQALYLCLPDVNRIGFRILLQLLHSTARRQEENKMTASSLATIFLPALLPQVVEHGSSAGITKLSSHITFMIRHARKIIMPPIEIVNLVQKFYPDCLKNMPPAPPATGKSRPGAKKTLSSRLKDSIVNFVSPKKGKRPPIRDANSISHTLLFRSGSADWTSSPRALDRQIRSKSEKILNRKSIFGSRSDITDSELPTTCLHTENSEYAKFREIHSKETASLGSMASLLSSAASNDIFDEAKADCVSRASTDYTEKSHEELMSEEPTDERHSRVLIDRLSEESTEDFHSASVDEILDEDNPDESAESPPVCQVTRTKSATCLLSKKSSASSLSQYEQSATKSSMKECLDESTLEAPDIKITSIADLVRMRQQHKAESRENRRVLEPVRENSPARFSPKPPVKRESPTHPNVQREQKLQKTENRSITLPRPIIRARNSPGLSSQRRDLRRNSSTRMGPLAGMSIRQVKKETIL</sequence>